<reference evidence="1 2" key="1">
    <citation type="journal article" date="2010" name="Cell">
        <title>The genome of Naegleria gruberi illuminates early eukaryotic versatility.</title>
        <authorList>
            <person name="Fritz-Laylin L.K."/>
            <person name="Prochnik S.E."/>
            <person name="Ginger M.L."/>
            <person name="Dacks J.B."/>
            <person name="Carpenter M.L."/>
            <person name="Field M.C."/>
            <person name="Kuo A."/>
            <person name="Paredez A."/>
            <person name="Chapman J."/>
            <person name="Pham J."/>
            <person name="Shu S."/>
            <person name="Neupane R."/>
            <person name="Cipriano M."/>
            <person name="Mancuso J."/>
            <person name="Tu H."/>
            <person name="Salamov A."/>
            <person name="Lindquist E."/>
            <person name="Shapiro H."/>
            <person name="Lucas S."/>
            <person name="Grigoriev I.V."/>
            <person name="Cande W.Z."/>
            <person name="Fulton C."/>
            <person name="Rokhsar D.S."/>
            <person name="Dawson S.C."/>
        </authorList>
    </citation>
    <scope>NUCLEOTIDE SEQUENCE [LARGE SCALE GENOMIC DNA]</scope>
    <source>
        <strain evidence="1 2">NEG-M</strain>
    </source>
</reference>
<accession>D2VVS7</accession>
<dbReference type="InParanoid" id="D2VVS7"/>
<organism evidence="2">
    <name type="scientific">Naegleria gruberi</name>
    <name type="common">Amoeba</name>
    <dbReference type="NCBI Taxonomy" id="5762"/>
    <lineage>
        <taxon>Eukaryota</taxon>
        <taxon>Discoba</taxon>
        <taxon>Heterolobosea</taxon>
        <taxon>Tetramitia</taxon>
        <taxon>Eutetramitia</taxon>
        <taxon>Vahlkampfiidae</taxon>
        <taxon>Naegleria</taxon>
    </lineage>
</organism>
<dbReference type="VEuPathDB" id="AmoebaDB:NAEGRDRAFT_52657"/>
<proteinExistence type="predicted"/>
<gene>
    <name evidence="1" type="ORF">NAEGRDRAFT_52657</name>
</gene>
<dbReference type="AlphaFoldDB" id="D2VVS7"/>
<evidence type="ECO:0000313" key="1">
    <source>
        <dbReference type="EMBL" id="EFC39159.1"/>
    </source>
</evidence>
<dbReference type="KEGG" id="ngr:NAEGRDRAFT_52657"/>
<dbReference type="EMBL" id="GG738902">
    <property type="protein sequence ID" value="EFC39159.1"/>
    <property type="molecule type" value="Genomic_DNA"/>
</dbReference>
<protein>
    <submittedName>
        <fullName evidence="1">Predicted protein</fullName>
    </submittedName>
</protein>
<dbReference type="GeneID" id="8858128"/>
<dbReference type="PANTHER" id="PTHR33099:SF7">
    <property type="entry name" value="MYND-TYPE DOMAIN-CONTAINING PROTEIN"/>
    <property type="match status" value="1"/>
</dbReference>
<keyword evidence="2" id="KW-1185">Reference proteome</keyword>
<evidence type="ECO:0000313" key="2">
    <source>
        <dbReference type="Proteomes" id="UP000006671"/>
    </source>
</evidence>
<dbReference type="RefSeq" id="XP_002671903.1">
    <property type="nucleotide sequence ID" value="XM_002671857.1"/>
</dbReference>
<dbReference type="PANTHER" id="PTHR33099">
    <property type="entry name" value="FE2OG DIOXYGENASE DOMAIN-CONTAINING PROTEIN"/>
    <property type="match status" value="1"/>
</dbReference>
<dbReference type="Proteomes" id="UP000006671">
    <property type="component" value="Unassembled WGS sequence"/>
</dbReference>
<name>D2VVS7_NAEGR</name>
<sequence>MQAPNGPIIIIDDADEEMMINGDTLPHTMIISSEEEEANSNQIVDSEEEEIEQEKILYKTKVATRIDSQIQELIGGGKVHEALERFCGLVSEGSLQFANFACGGKLDDSMSFLPGIEVRNASGDYSDKQNSMMLSLPIISNEYMNDLKRFSYTCTKTNVNNPYNFMCCVKNNNWSRAWEQFVNSEIRNKLGIDESIRFNMYEDSIMVLSEGCSFSGSPIDDNVFSAMLIQLPSDFESEDTDICVEYNGHVEKFNFTENSTFTTYYIAFHPDCEIKIPKVTRGHRVFMVYIMDYNETEPPAIENSPFLNTVKLIVDQFKNDSYMIRVLAEKYKRQELSYSHLKGKDQNLVSTLKRYTEKFHDLGILLVKLQKEVEGSDEDRYGSDSPDYFITSALRKDKPSICKYEISEEKISPEDALENAKSVSKKKKMGELSLRLGIQVAMEYLAKLWSEYNKNNSNTELLNKIKKYMEYIIANYKEMEVNYLKKLKDVGLVNKLLSIKGSKCSIEDLIQLEKYFNKQIHLALQGYLKTLDINSVLRFVSAADRYDLKNEIIKYKLEEIYRSRCGSVNLNFDLFMEVYIQSNIELDYSSMRNITSKIRMDIDKLLLTGIKHSNITFIFEALRRCWTVKTVDIENMLQCISFLKLSDCTGFFDVISEDFWKHAEKSNKLNLVMKFHNYIGKNDKERSILGLVLNKLVTLLLKDDFYEVDELVKIFEICLACNRKTELEEFIGKITVDGFSNGHHYNKQTVYSETPILFSKNHERTLITLVGKAHYHHIIIPLLFHISQTPENIKDPLMQKLVKMCLNYCDDLTNGKEKIPVPVTFNLGATTDCTCYDCQQVKVV</sequence>